<evidence type="ECO:0000313" key="3">
    <source>
        <dbReference type="EMBL" id="GGK48161.1"/>
    </source>
</evidence>
<evidence type="ECO:0000259" key="2">
    <source>
        <dbReference type="Pfam" id="PF13472"/>
    </source>
</evidence>
<dbReference type="Pfam" id="PF13472">
    <property type="entry name" value="Lipase_GDSL_2"/>
    <property type="match status" value="1"/>
</dbReference>
<gene>
    <name evidence="3" type="ORF">GCM10011591_19380</name>
</gene>
<dbReference type="AlphaFoldDB" id="A0A917V7Z2"/>
<feature type="chain" id="PRO_5037298428" evidence="1">
    <location>
        <begin position="31"/>
        <end position="419"/>
    </location>
</feature>
<name>A0A917V7Z2_9NOCA</name>
<dbReference type="Gene3D" id="3.40.50.1110">
    <property type="entry name" value="SGNH hydrolase"/>
    <property type="match status" value="1"/>
</dbReference>
<organism evidence="3 4">
    <name type="scientific">Nocardia camponoti</name>
    <dbReference type="NCBI Taxonomy" id="1616106"/>
    <lineage>
        <taxon>Bacteria</taxon>
        <taxon>Bacillati</taxon>
        <taxon>Actinomycetota</taxon>
        <taxon>Actinomycetes</taxon>
        <taxon>Mycobacteriales</taxon>
        <taxon>Nocardiaceae</taxon>
        <taxon>Nocardia</taxon>
    </lineage>
</organism>
<reference evidence="3" key="2">
    <citation type="submission" date="2020-09" db="EMBL/GenBank/DDBJ databases">
        <authorList>
            <person name="Sun Q."/>
            <person name="Zhou Y."/>
        </authorList>
    </citation>
    <scope>NUCLEOTIDE SEQUENCE</scope>
    <source>
        <strain evidence="3">CGMCC 4.7278</strain>
    </source>
</reference>
<comment type="caution">
    <text evidence="3">The sequence shown here is derived from an EMBL/GenBank/DDBJ whole genome shotgun (WGS) entry which is preliminary data.</text>
</comment>
<proteinExistence type="predicted"/>
<dbReference type="InterPro" id="IPR036514">
    <property type="entry name" value="SGNH_hydro_sf"/>
</dbReference>
<feature type="signal peptide" evidence="1">
    <location>
        <begin position="1"/>
        <end position="30"/>
    </location>
</feature>
<feature type="domain" description="SGNH hydrolase-type esterase" evidence="2">
    <location>
        <begin position="216"/>
        <end position="409"/>
    </location>
</feature>
<dbReference type="RefSeq" id="WP_229683846.1">
    <property type="nucleotide sequence ID" value="NZ_BMMW01000002.1"/>
</dbReference>
<accession>A0A917V7Z2</accession>
<dbReference type="EMBL" id="BMMW01000002">
    <property type="protein sequence ID" value="GGK48161.1"/>
    <property type="molecule type" value="Genomic_DNA"/>
</dbReference>
<keyword evidence="4" id="KW-1185">Reference proteome</keyword>
<evidence type="ECO:0000313" key="4">
    <source>
        <dbReference type="Proteomes" id="UP000612956"/>
    </source>
</evidence>
<evidence type="ECO:0000256" key="1">
    <source>
        <dbReference type="SAM" id="SignalP"/>
    </source>
</evidence>
<dbReference type="Proteomes" id="UP000612956">
    <property type="component" value="Unassembled WGS sequence"/>
</dbReference>
<dbReference type="CDD" id="cd01830">
    <property type="entry name" value="XynE_like"/>
    <property type="match status" value="1"/>
</dbReference>
<dbReference type="PANTHER" id="PTHR43784">
    <property type="entry name" value="GDSL-LIKE LIPASE/ACYLHYDROLASE, PUTATIVE (AFU_ORTHOLOGUE AFUA_2G00820)-RELATED"/>
    <property type="match status" value="1"/>
</dbReference>
<dbReference type="InterPro" id="IPR013830">
    <property type="entry name" value="SGNH_hydro"/>
</dbReference>
<dbReference type="GO" id="GO:0016787">
    <property type="term" value="F:hydrolase activity"/>
    <property type="evidence" value="ECO:0007669"/>
    <property type="project" value="UniProtKB-KW"/>
</dbReference>
<sequence>MRFRTHAIASLLSALALVALLMLPTTGATADTPPAPPGWSAAWATSLYRADKFPAPNWSDGGFSNHTLRQVVRVTEGGVAARIQLSNRHGTAPLRITGASIARSASDAAIVPNTLRPLTFGNAGSVDIQPGTDLLTDPILFPLAPFDALTVSLHIAEATGPATQHSQAIETSYRAVGDHRDNTDGAAFTETTQAWYYLSRVEVAGVAPRTSGIVTFGDSITDGVGSTADTNHRFPDELAELLAAQGNPRAVVNLGIGGNRVNVDSSWLGESARRRFAQDVLTQPGISTVIILEGINDIGLSAGAPEVGEPPAPVSADELIAGHRDLIAQARSRGLRVIGATLLPMQGSPYYSAEAEAKRQSVNHWIRTSGEYDAVIDFDTALADPDAPQRLAAAFDSGDHLHPSDAGYTAMAHAAAAVK</sequence>
<keyword evidence="1" id="KW-0732">Signal</keyword>
<reference evidence="3" key="1">
    <citation type="journal article" date="2014" name="Int. J. Syst. Evol. Microbiol.">
        <title>Complete genome sequence of Corynebacterium casei LMG S-19264T (=DSM 44701T), isolated from a smear-ripened cheese.</title>
        <authorList>
            <consortium name="US DOE Joint Genome Institute (JGI-PGF)"/>
            <person name="Walter F."/>
            <person name="Albersmeier A."/>
            <person name="Kalinowski J."/>
            <person name="Ruckert C."/>
        </authorList>
    </citation>
    <scope>NUCLEOTIDE SEQUENCE</scope>
    <source>
        <strain evidence="3">CGMCC 4.7278</strain>
    </source>
</reference>
<dbReference type="SUPFAM" id="SSF52266">
    <property type="entry name" value="SGNH hydrolase"/>
    <property type="match status" value="1"/>
</dbReference>
<protein>
    <submittedName>
        <fullName evidence="3">SGNH hydrolase</fullName>
    </submittedName>
</protein>
<dbReference type="PANTHER" id="PTHR43784:SF2">
    <property type="entry name" value="GDSL-LIKE LIPASE_ACYLHYDROLASE, PUTATIVE (AFU_ORTHOLOGUE AFUA_2G00820)-RELATED"/>
    <property type="match status" value="1"/>
</dbReference>
<keyword evidence="3" id="KW-0378">Hydrolase</keyword>
<dbReference type="InterPro" id="IPR053140">
    <property type="entry name" value="GDSL_Rv0518-like"/>
</dbReference>